<dbReference type="InterPro" id="IPR008521">
    <property type="entry name" value="Mg_trans_NIPA"/>
</dbReference>
<dbReference type="GO" id="GO:0015095">
    <property type="term" value="F:magnesium ion transmembrane transporter activity"/>
    <property type="evidence" value="ECO:0007669"/>
    <property type="project" value="UniProtKB-UniRule"/>
</dbReference>
<dbReference type="GO" id="GO:0005886">
    <property type="term" value="C:plasma membrane"/>
    <property type="evidence" value="ECO:0007669"/>
    <property type="project" value="UniProtKB-SubCell"/>
</dbReference>
<keyword evidence="5" id="KW-0813">Transport</keyword>
<proteinExistence type="inferred from homology"/>
<evidence type="ECO:0000256" key="1">
    <source>
        <dbReference type="ARBA" id="ARBA00004141"/>
    </source>
</evidence>
<dbReference type="Gramene" id="TRITD2Av1G164520.1">
    <property type="protein sequence ID" value="TRITD2Av1G164520.1"/>
    <property type="gene ID" value="TRITD2Av1G164520"/>
</dbReference>
<comment type="similarity">
    <text evidence="5">Belongs to the NIPA (TC 2.A.7) family.</text>
</comment>
<dbReference type="GO" id="GO:0005769">
    <property type="term" value="C:early endosome"/>
    <property type="evidence" value="ECO:0007669"/>
    <property type="project" value="UniProtKB-SubCell"/>
</dbReference>
<dbReference type="AlphaFoldDB" id="A0A9R1PPR0"/>
<name>A0A9R1PPR0_TRITD</name>
<evidence type="ECO:0000313" key="8">
    <source>
        <dbReference type="Proteomes" id="UP000324705"/>
    </source>
</evidence>
<keyword evidence="5" id="KW-0406">Ion transport</keyword>
<dbReference type="Pfam" id="PF05653">
    <property type="entry name" value="Mg_trans_NIPA"/>
    <property type="match status" value="1"/>
</dbReference>
<evidence type="ECO:0000256" key="5">
    <source>
        <dbReference type="RuleBase" id="RU363078"/>
    </source>
</evidence>
<evidence type="ECO:0000256" key="3">
    <source>
        <dbReference type="ARBA" id="ARBA00022989"/>
    </source>
</evidence>
<dbReference type="Gramene" id="TRITD2Bv1G138000.3">
    <property type="protein sequence ID" value="TRITD2Bv1G138000.3"/>
    <property type="gene ID" value="TRITD2Bv1G138000"/>
</dbReference>
<dbReference type="Proteomes" id="UP000324705">
    <property type="component" value="Chromosome 2A"/>
</dbReference>
<keyword evidence="5" id="KW-0967">Endosome</keyword>
<dbReference type="Proteomes" id="UP000324705">
    <property type="component" value="Chromosome 2B"/>
</dbReference>
<comment type="subcellular location">
    <subcellularLocation>
        <location evidence="5">Cell membrane</location>
        <topology evidence="5">Multi-pass membrane protein</topology>
    </subcellularLocation>
    <subcellularLocation>
        <location evidence="5">Early endosome</location>
    </subcellularLocation>
    <subcellularLocation>
        <location evidence="1">Membrane</location>
        <topology evidence="1">Multi-pass membrane protein</topology>
    </subcellularLocation>
</comment>
<dbReference type="EMBL" id="LT934114">
    <property type="protein sequence ID" value="VAH47127.1"/>
    <property type="molecule type" value="Genomic_DNA"/>
</dbReference>
<keyword evidence="5" id="KW-0460">Magnesium</keyword>
<reference evidence="7 8" key="1">
    <citation type="submission" date="2017-09" db="EMBL/GenBank/DDBJ databases">
        <authorList>
            <consortium name="International Durum Wheat Genome Sequencing Consortium (IDWGSC)"/>
            <person name="Milanesi L."/>
        </authorList>
    </citation>
    <scope>NUCLEOTIDE SEQUENCE [LARGE SCALE GENOMIC DNA]</scope>
    <source>
        <strain evidence="8">cv. Svevo</strain>
    </source>
</reference>
<keyword evidence="4" id="KW-0472">Membrane</keyword>
<protein>
    <recommendedName>
        <fullName evidence="5">Probable magnesium transporter</fullName>
    </recommendedName>
</protein>
<evidence type="ECO:0000313" key="6">
    <source>
        <dbReference type="EMBL" id="VAH31618.1"/>
    </source>
</evidence>
<gene>
    <name evidence="6" type="ORF">TRITD_2Av1G164520</name>
    <name evidence="7" type="ORF">TRITD_2Bv1G138000</name>
</gene>
<evidence type="ECO:0000256" key="4">
    <source>
        <dbReference type="ARBA" id="ARBA00023136"/>
    </source>
</evidence>
<dbReference type="PANTHER" id="PTHR12570">
    <property type="match status" value="1"/>
</dbReference>
<keyword evidence="3" id="KW-1133">Transmembrane helix</keyword>
<keyword evidence="5" id="KW-1003">Cell membrane</keyword>
<evidence type="ECO:0000313" key="7">
    <source>
        <dbReference type="EMBL" id="VAH47127.1"/>
    </source>
</evidence>
<dbReference type="PANTHER" id="PTHR12570:SF63">
    <property type="entry name" value="MAGNESIUM TRANSPORTER-RELATED"/>
    <property type="match status" value="1"/>
</dbReference>
<dbReference type="EMBL" id="LT934113">
    <property type="protein sequence ID" value="VAH31618.1"/>
    <property type="molecule type" value="Genomic_DNA"/>
</dbReference>
<keyword evidence="8" id="KW-1185">Reference proteome</keyword>
<accession>A0A9R1PPR0</accession>
<comment type="subunit">
    <text evidence="5">Homodimer.</text>
</comment>
<comment type="function">
    <text evidence="5">Acts as a Mg(2+) transporter. Can also transport other divalent cations such as Fe(2+), Sr(2+), Ba(2+), Mn(2+) and Co(2+) but to a much less extent than Mg(2+).</text>
</comment>
<keyword evidence="2" id="KW-0812">Transmembrane</keyword>
<organism evidence="7 8">
    <name type="scientific">Triticum turgidum subsp. durum</name>
    <name type="common">Durum wheat</name>
    <name type="synonym">Triticum durum</name>
    <dbReference type="NCBI Taxonomy" id="4567"/>
    <lineage>
        <taxon>Eukaryota</taxon>
        <taxon>Viridiplantae</taxon>
        <taxon>Streptophyta</taxon>
        <taxon>Embryophyta</taxon>
        <taxon>Tracheophyta</taxon>
        <taxon>Spermatophyta</taxon>
        <taxon>Magnoliopsida</taxon>
        <taxon>Liliopsida</taxon>
        <taxon>Poales</taxon>
        <taxon>Poaceae</taxon>
        <taxon>BOP clade</taxon>
        <taxon>Pooideae</taxon>
        <taxon>Triticodae</taxon>
        <taxon>Triticeae</taxon>
        <taxon>Triticinae</taxon>
        <taxon>Triticum</taxon>
    </lineage>
</organism>
<sequence>MVMSLDNLRGFALATSSSAFIGSSFVIKKIGLKKAGDVGVRAGCSGGYSYLYEPLWWIGMVTSKYHLH</sequence>
<evidence type="ECO:0000256" key="2">
    <source>
        <dbReference type="ARBA" id="ARBA00022692"/>
    </source>
</evidence>